<organism evidence="2 3">
    <name type="scientific">Rhodohalobacter mucosus</name>
    <dbReference type="NCBI Taxonomy" id="2079485"/>
    <lineage>
        <taxon>Bacteria</taxon>
        <taxon>Pseudomonadati</taxon>
        <taxon>Balneolota</taxon>
        <taxon>Balneolia</taxon>
        <taxon>Balneolales</taxon>
        <taxon>Balneolaceae</taxon>
        <taxon>Rhodohalobacter</taxon>
    </lineage>
</organism>
<dbReference type="AlphaFoldDB" id="A0A316TVQ4"/>
<evidence type="ECO:0008006" key="4">
    <source>
        <dbReference type="Google" id="ProtNLM"/>
    </source>
</evidence>
<dbReference type="EMBL" id="QGGB01000006">
    <property type="protein sequence ID" value="PWN06584.1"/>
    <property type="molecule type" value="Genomic_DNA"/>
</dbReference>
<dbReference type="Proteomes" id="UP000245533">
    <property type="component" value="Unassembled WGS sequence"/>
</dbReference>
<reference evidence="2 3" key="1">
    <citation type="submission" date="2018-05" db="EMBL/GenBank/DDBJ databases">
        <title>Rhodohalobacter halophilus gen. nov., sp. nov., a moderately halophilic member of the family Balneolaceae.</title>
        <authorList>
            <person name="Liu Z.-W."/>
        </authorList>
    </citation>
    <scope>NUCLEOTIDE SEQUENCE [LARGE SCALE GENOMIC DNA]</scope>
    <source>
        <strain evidence="2 3">8A47</strain>
    </source>
</reference>
<gene>
    <name evidence="2" type="ORF">DDZ15_08690</name>
</gene>
<feature type="chain" id="PRO_5016374218" description="PorV/PorQ family protein" evidence="1">
    <location>
        <begin position="21"/>
        <end position="317"/>
    </location>
</feature>
<feature type="signal peptide" evidence="1">
    <location>
        <begin position="1"/>
        <end position="20"/>
    </location>
</feature>
<accession>A0A316TVQ4</accession>
<dbReference type="OrthoDB" id="1523454at2"/>
<dbReference type="SUPFAM" id="SSF56935">
    <property type="entry name" value="Porins"/>
    <property type="match status" value="1"/>
</dbReference>
<keyword evidence="1" id="KW-0732">Signal</keyword>
<keyword evidence="3" id="KW-1185">Reference proteome</keyword>
<proteinExistence type="predicted"/>
<comment type="caution">
    <text evidence="2">The sequence shown here is derived from an EMBL/GenBank/DDBJ whole genome shotgun (WGS) entry which is preliminary data.</text>
</comment>
<evidence type="ECO:0000313" key="2">
    <source>
        <dbReference type="EMBL" id="PWN06584.1"/>
    </source>
</evidence>
<dbReference type="RefSeq" id="WP_109646699.1">
    <property type="nucleotide sequence ID" value="NZ_QGGB01000006.1"/>
</dbReference>
<evidence type="ECO:0000313" key="3">
    <source>
        <dbReference type="Proteomes" id="UP000245533"/>
    </source>
</evidence>
<sequence>MKNNALCLLLLFFTCEVLSAQDTGSGLDFLNIGPSPRLLAVSEAGTAMLSGPSAMYSNPSLLAFEPSGSVDLSYTLWISEVGNQFAGINFRTNSRTAIAFGVFSSKADNFEARDGPGPASGTFSVSYLSLAGSAAYRLGPVSAGFTLQYIREEVFQFIANGYAYTLGASAGLLDERVRLGVSVNNLGEMEELDTISTPVPSSWNAGISAAVLEFVSPGINEFPLLLSVHASYSKPIQEQTSSDFAGSDSLDGYLNVALTGEAAGLFAVQTGYRFGPTERPLSFGLGLILEPVRINYAMVPFSTGFGTSHSFGIQYNF</sequence>
<name>A0A316TVQ4_9BACT</name>
<evidence type="ECO:0000256" key="1">
    <source>
        <dbReference type="SAM" id="SignalP"/>
    </source>
</evidence>
<dbReference type="Gene3D" id="2.40.160.60">
    <property type="entry name" value="Outer membrane protein transport protein (OMPP1/FadL/TodX)"/>
    <property type="match status" value="1"/>
</dbReference>
<protein>
    <recommendedName>
        <fullName evidence="4">PorV/PorQ family protein</fullName>
    </recommendedName>
</protein>